<proteinExistence type="predicted"/>
<protein>
    <recommendedName>
        <fullName evidence="1">BTB domain-containing protein</fullName>
    </recommendedName>
</protein>
<sequence>MTSTIADSEKARAFDPFAVLSEPTILVRVGGEKDEKKFYIHKQLLVAKSAYFQRALTSEGFKEGVTNEVVRRDIDSRAFAALMAWMYSGSWDSMAAMYADETPRLSQITDAYIVADRLFIDCKDSLLDLAADYFNSNEVPPSNNVIISAFDSLSSIDSYLRMLVDMWCKYSSIEIPEEGFSDLPIEFHYRVVSLMHRYSKAYLQFFFTDSYYYKSANSQKGDFADQDELLKTAWD</sequence>
<evidence type="ECO:0000313" key="3">
    <source>
        <dbReference type="Proteomes" id="UP000244855"/>
    </source>
</evidence>
<dbReference type="OrthoDB" id="194443at2759"/>
<organism evidence="2 3">
    <name type="scientific">Periconia macrospinosa</name>
    <dbReference type="NCBI Taxonomy" id="97972"/>
    <lineage>
        <taxon>Eukaryota</taxon>
        <taxon>Fungi</taxon>
        <taxon>Dikarya</taxon>
        <taxon>Ascomycota</taxon>
        <taxon>Pezizomycotina</taxon>
        <taxon>Dothideomycetes</taxon>
        <taxon>Pleosporomycetidae</taxon>
        <taxon>Pleosporales</taxon>
        <taxon>Massarineae</taxon>
        <taxon>Periconiaceae</taxon>
        <taxon>Periconia</taxon>
    </lineage>
</organism>
<dbReference type="Proteomes" id="UP000244855">
    <property type="component" value="Unassembled WGS sequence"/>
</dbReference>
<evidence type="ECO:0000313" key="2">
    <source>
        <dbReference type="EMBL" id="PVI07925.1"/>
    </source>
</evidence>
<gene>
    <name evidence="2" type="ORF">DM02DRAFT_648512</name>
</gene>
<dbReference type="PANTHER" id="PTHR47843:SF2">
    <property type="entry name" value="BTB DOMAIN-CONTAINING PROTEIN"/>
    <property type="match status" value="1"/>
</dbReference>
<reference evidence="2 3" key="1">
    <citation type="journal article" date="2018" name="Sci. Rep.">
        <title>Comparative genomics provides insights into the lifestyle and reveals functional heterogeneity of dark septate endophytic fungi.</title>
        <authorList>
            <person name="Knapp D.G."/>
            <person name="Nemeth J.B."/>
            <person name="Barry K."/>
            <person name="Hainaut M."/>
            <person name="Henrissat B."/>
            <person name="Johnson J."/>
            <person name="Kuo A."/>
            <person name="Lim J.H.P."/>
            <person name="Lipzen A."/>
            <person name="Nolan M."/>
            <person name="Ohm R.A."/>
            <person name="Tamas L."/>
            <person name="Grigoriev I.V."/>
            <person name="Spatafora J.W."/>
            <person name="Nagy L.G."/>
            <person name="Kovacs G.M."/>
        </authorList>
    </citation>
    <scope>NUCLEOTIDE SEQUENCE [LARGE SCALE GENOMIC DNA]</scope>
    <source>
        <strain evidence="2 3">DSE2036</strain>
    </source>
</reference>
<dbReference type="PANTHER" id="PTHR47843">
    <property type="entry name" value="BTB DOMAIN-CONTAINING PROTEIN-RELATED"/>
    <property type="match status" value="1"/>
</dbReference>
<dbReference type="AlphaFoldDB" id="A0A2V1EF32"/>
<dbReference type="STRING" id="97972.A0A2V1EF32"/>
<dbReference type="InterPro" id="IPR011333">
    <property type="entry name" value="SKP1/BTB/POZ_sf"/>
</dbReference>
<name>A0A2V1EF32_9PLEO</name>
<dbReference type="SUPFAM" id="SSF54695">
    <property type="entry name" value="POZ domain"/>
    <property type="match status" value="1"/>
</dbReference>
<dbReference type="Gene3D" id="3.30.710.10">
    <property type="entry name" value="Potassium Channel Kv1.1, Chain A"/>
    <property type="match status" value="1"/>
</dbReference>
<dbReference type="Pfam" id="PF00651">
    <property type="entry name" value="BTB"/>
    <property type="match status" value="1"/>
</dbReference>
<dbReference type="PROSITE" id="PS50097">
    <property type="entry name" value="BTB"/>
    <property type="match status" value="1"/>
</dbReference>
<dbReference type="EMBL" id="KZ805302">
    <property type="protein sequence ID" value="PVI07925.1"/>
    <property type="molecule type" value="Genomic_DNA"/>
</dbReference>
<accession>A0A2V1EF32</accession>
<keyword evidence="3" id="KW-1185">Reference proteome</keyword>
<evidence type="ECO:0000259" key="1">
    <source>
        <dbReference type="PROSITE" id="PS50097"/>
    </source>
</evidence>
<feature type="domain" description="BTB" evidence="1">
    <location>
        <begin position="21"/>
        <end position="89"/>
    </location>
</feature>
<dbReference type="InterPro" id="IPR000210">
    <property type="entry name" value="BTB/POZ_dom"/>
</dbReference>